<name>A0A2Z4AHW5_9BACT</name>
<reference evidence="4 5" key="1">
    <citation type="submission" date="2018-06" db="EMBL/GenBank/DDBJ databases">
        <title>Draft Genome Sequence of a Novel Marine Bacterium Related to the Verrucomicrobia.</title>
        <authorList>
            <person name="Vosseberg J."/>
            <person name="Martijn J."/>
            <person name="Ettema T.J.G."/>
        </authorList>
    </citation>
    <scope>NUCLEOTIDE SEQUENCE [LARGE SCALE GENOMIC DNA]</scope>
    <source>
        <strain evidence="4">TARA_B100001123</strain>
    </source>
</reference>
<feature type="compositionally biased region" description="Basic and acidic residues" evidence="2">
    <location>
        <begin position="20"/>
        <end position="30"/>
    </location>
</feature>
<dbReference type="AlphaFoldDB" id="A0A2Z4AHW5"/>
<evidence type="ECO:0000256" key="1">
    <source>
        <dbReference type="SAM" id="Coils"/>
    </source>
</evidence>
<accession>A0A2Z4AHW5</accession>
<evidence type="ECO:0000313" key="5">
    <source>
        <dbReference type="Proteomes" id="UP000247465"/>
    </source>
</evidence>
<dbReference type="KEGG" id="mtar:DF168_01111"/>
<dbReference type="InterPro" id="IPR011990">
    <property type="entry name" value="TPR-like_helical_dom_sf"/>
</dbReference>
<keyword evidence="3" id="KW-0472">Membrane</keyword>
<dbReference type="EMBL" id="CP029803">
    <property type="protein sequence ID" value="AWT59914.1"/>
    <property type="molecule type" value="Genomic_DNA"/>
</dbReference>
<dbReference type="InterPro" id="IPR019734">
    <property type="entry name" value="TPR_rpt"/>
</dbReference>
<feature type="region of interest" description="Disordered" evidence="2">
    <location>
        <begin position="1"/>
        <end position="32"/>
    </location>
</feature>
<feature type="coiled-coil region" evidence="1">
    <location>
        <begin position="139"/>
        <end position="169"/>
    </location>
</feature>
<evidence type="ECO:0000256" key="2">
    <source>
        <dbReference type="SAM" id="MobiDB-lite"/>
    </source>
</evidence>
<gene>
    <name evidence="4" type="ORF">DF168_01111</name>
</gene>
<organism evidence="4 5">
    <name type="scientific">Candidatus Moanibacter tarae</name>
    <dbReference type="NCBI Taxonomy" id="2200854"/>
    <lineage>
        <taxon>Bacteria</taxon>
        <taxon>Pseudomonadati</taxon>
        <taxon>Verrucomicrobiota</taxon>
        <taxon>Opitutia</taxon>
        <taxon>Puniceicoccales</taxon>
        <taxon>Puniceicoccales incertae sedis</taxon>
        <taxon>Candidatus Moanibacter</taxon>
    </lineage>
</organism>
<keyword evidence="3" id="KW-1133">Transmembrane helix</keyword>
<dbReference type="Proteomes" id="UP000247465">
    <property type="component" value="Chromosome"/>
</dbReference>
<evidence type="ECO:0000313" key="4">
    <source>
        <dbReference type="EMBL" id="AWT59914.1"/>
    </source>
</evidence>
<evidence type="ECO:0000256" key="3">
    <source>
        <dbReference type="SAM" id="Phobius"/>
    </source>
</evidence>
<protein>
    <submittedName>
        <fullName evidence="4">Uncharacterized protein</fullName>
    </submittedName>
</protein>
<proteinExistence type="predicted"/>
<keyword evidence="3" id="KW-0812">Transmembrane</keyword>
<dbReference type="SUPFAM" id="SSF48452">
    <property type="entry name" value="TPR-like"/>
    <property type="match status" value="2"/>
</dbReference>
<dbReference type="Gene3D" id="1.25.40.10">
    <property type="entry name" value="Tetratricopeptide repeat domain"/>
    <property type="match status" value="1"/>
</dbReference>
<dbReference type="SMART" id="SM00028">
    <property type="entry name" value="TPR"/>
    <property type="match status" value="5"/>
</dbReference>
<feature type="transmembrane region" description="Helical" evidence="3">
    <location>
        <begin position="38"/>
        <end position="58"/>
    </location>
</feature>
<sequence length="565" mass="63931">MSMGNKAEGSKRRKIIHWNPDGDSRRDKSQTKKQGNSLVFGIAVVLLLILSLAGIYGARKYLGLGGEVITPVVGPSSSPGYENGKFVSRERVDRMRAAVRLGISEIRKITDDHPRLIENLVIIETAFDEGNRQLASTAYREALAKFEEVRELVEEMRETITEKEKAKEVYDEFLAAVEKDEGMRIHAPYEYEKAVAYGNEGTGRFENGEFIASISDFEQAMTELKEVEIAAELFIAEKEIEGKIAFSKGEKAISKQIFSEILTLQPDNELAKRNLERALNIDILVSLLKKAKKQENDGDLEGALITYEKAFKIDTRSARAQQGVTRVRRNIEKNNFDNFVSAAKAAEEKEDWDAAITTLEAATKMFPDKEGFAEDLARVREVARLAKVKDARSRALAFENDYEWIAARDSFIEVLELDRGNKEATDGLLRTGNLVRVLLRYNQLLEQAQELANQGEFQKSIRVFNEGMSIKPSYLPLEEASLNLQNMLREQSKPVPVNFVSDGKTWVSIAGFEMLGRFEQKTARIYPGNYKVRGRRKGYRDILLEIRVRSGRDFGLVKVICFQRS</sequence>
<keyword evidence="1" id="KW-0175">Coiled coil</keyword>